<reference evidence="8" key="1">
    <citation type="submission" date="2025-08" db="UniProtKB">
        <authorList>
            <consortium name="Ensembl"/>
        </authorList>
    </citation>
    <scope>IDENTIFICATION</scope>
</reference>
<dbReference type="KEGG" id="sanh:107654119"/>
<keyword evidence="9" id="KW-1185">Reference proteome</keyword>
<proteinExistence type="inferred from homology"/>
<evidence type="ECO:0000256" key="4">
    <source>
        <dbReference type="ARBA" id="ARBA00023242"/>
    </source>
</evidence>
<dbReference type="InterPro" id="IPR036224">
    <property type="entry name" value="GINS_bundle-like_dom_sf"/>
</dbReference>
<dbReference type="AlphaFoldDB" id="A0A671SU28"/>
<comment type="function">
    <text evidence="6">The GINS complex plays an essential role in the initiation of DNA replication.</text>
</comment>
<evidence type="ECO:0000313" key="9">
    <source>
        <dbReference type="Proteomes" id="UP000472260"/>
    </source>
</evidence>
<dbReference type="Gene3D" id="1.20.58.2050">
    <property type="match status" value="1"/>
</dbReference>
<evidence type="ECO:0000313" key="8">
    <source>
        <dbReference type="Ensembl" id="ENSSANP00000100712.1"/>
    </source>
</evidence>
<dbReference type="CDD" id="cd21693">
    <property type="entry name" value="GINS_B_Psf3"/>
    <property type="match status" value="1"/>
</dbReference>
<dbReference type="InterPro" id="IPR021151">
    <property type="entry name" value="GINS_A"/>
</dbReference>
<dbReference type="CDD" id="cd11713">
    <property type="entry name" value="GINS_A_psf3"/>
    <property type="match status" value="1"/>
</dbReference>
<dbReference type="InterPro" id="IPR038437">
    <property type="entry name" value="GINS_Psf3_sf"/>
</dbReference>
<evidence type="ECO:0000256" key="2">
    <source>
        <dbReference type="ARBA" id="ARBA00006343"/>
    </source>
</evidence>
<dbReference type="InterPro" id="IPR010492">
    <property type="entry name" value="GINS_Psf3"/>
</dbReference>
<comment type="subunit">
    <text evidence="6">Component of the GINS complex.</text>
</comment>
<keyword evidence="4 6" id="KW-0539">Nucleus</keyword>
<dbReference type="PANTHER" id="PTHR22768:SF0">
    <property type="entry name" value="DNA REPLICATION COMPLEX GINS PROTEIN PSF3"/>
    <property type="match status" value="1"/>
</dbReference>
<accession>A0A671SU28</accession>
<evidence type="ECO:0000256" key="5">
    <source>
        <dbReference type="ARBA" id="ARBA00045258"/>
    </source>
</evidence>
<dbReference type="GO" id="GO:0000811">
    <property type="term" value="C:GINS complex"/>
    <property type="evidence" value="ECO:0007669"/>
    <property type="project" value="UniProtKB-UniRule"/>
</dbReference>
<dbReference type="Pfam" id="PF05916">
    <property type="entry name" value="Sld5"/>
    <property type="match status" value="1"/>
</dbReference>
<keyword evidence="3 6" id="KW-0235">DNA replication</keyword>
<evidence type="ECO:0000256" key="3">
    <source>
        <dbReference type="ARBA" id="ARBA00022705"/>
    </source>
</evidence>
<protein>
    <recommendedName>
        <fullName evidence="6">DNA replication complex GINS protein PSF3</fullName>
    </recommendedName>
</protein>
<name>A0A671SU28_9TELE</name>
<dbReference type="PANTHER" id="PTHR22768">
    <property type="entry name" value="DNA REPLICATION COMPLEX GINS PROTEIN PSF3"/>
    <property type="match status" value="1"/>
</dbReference>
<dbReference type="Proteomes" id="UP000472260">
    <property type="component" value="Unassembled WGS sequence"/>
</dbReference>
<sequence length="192" mass="22095">MDSQSYKPVPPGIGMEENMFSLDDILLEKSSETRDIPEGTKMEMPLWLAKGLYERKRRVLSMELPKVYREGWRTVFGADPIVVDLHKMGPYYYGLGSQMLHFDSPENPEIANTILQTFICRFRRTMDSSQNAYNEDTSALVERLDCLERSLFKAGQSGLNSFQLWEKGRSSHLTASSLVINYRKRKITDLQA</sequence>
<dbReference type="Ensembl" id="ENSSANT00000106913.1">
    <property type="protein sequence ID" value="ENSSANP00000100712.1"/>
    <property type="gene ID" value="ENSSANG00000049512.1"/>
</dbReference>
<evidence type="ECO:0000256" key="6">
    <source>
        <dbReference type="RuleBase" id="RU367161"/>
    </source>
</evidence>
<dbReference type="OrthoDB" id="10251744at2759"/>
<dbReference type="SUPFAM" id="SSF158573">
    <property type="entry name" value="GINS helical bundle-like"/>
    <property type="match status" value="1"/>
</dbReference>
<reference evidence="8" key="2">
    <citation type="submission" date="2025-09" db="UniProtKB">
        <authorList>
            <consortium name="Ensembl"/>
        </authorList>
    </citation>
    <scope>IDENTIFICATION</scope>
</reference>
<dbReference type="SUPFAM" id="SSF160059">
    <property type="entry name" value="PriA/YqbF domain"/>
    <property type="match status" value="1"/>
</dbReference>
<gene>
    <name evidence="8" type="primary">gins3</name>
</gene>
<comment type="similarity">
    <text evidence="2 6">Belongs to the GINS3/PSF3 family.</text>
</comment>
<organism evidence="8 9">
    <name type="scientific">Sinocyclocheilus anshuiensis</name>
    <dbReference type="NCBI Taxonomy" id="1608454"/>
    <lineage>
        <taxon>Eukaryota</taxon>
        <taxon>Metazoa</taxon>
        <taxon>Chordata</taxon>
        <taxon>Craniata</taxon>
        <taxon>Vertebrata</taxon>
        <taxon>Euteleostomi</taxon>
        <taxon>Actinopterygii</taxon>
        <taxon>Neopterygii</taxon>
        <taxon>Teleostei</taxon>
        <taxon>Ostariophysi</taxon>
        <taxon>Cypriniformes</taxon>
        <taxon>Cyprinidae</taxon>
        <taxon>Cyprininae</taxon>
        <taxon>Sinocyclocheilus</taxon>
    </lineage>
</organism>
<evidence type="ECO:0000256" key="1">
    <source>
        <dbReference type="ARBA" id="ARBA00004123"/>
    </source>
</evidence>
<evidence type="ECO:0000259" key="7">
    <source>
        <dbReference type="Pfam" id="PF05916"/>
    </source>
</evidence>
<feature type="domain" description="GINS subunit" evidence="7">
    <location>
        <begin position="75"/>
        <end position="165"/>
    </location>
</feature>
<comment type="function">
    <text evidence="5">Required for correct functioning of the GINS complex, a complex that plays an essential role in the initiation of DNA replication, and progression of DNA replication forks. GINS complex is a core component of CDC45-MCM-GINS (CMG) helicase, the molecular machine that unwinds template DNA during replication, and around which the replisome is built.</text>
</comment>
<comment type="subcellular location">
    <subcellularLocation>
        <location evidence="1 6">Nucleus</location>
    </subcellularLocation>
</comment>
<dbReference type="GO" id="GO:1902975">
    <property type="term" value="P:mitotic DNA replication initiation"/>
    <property type="evidence" value="ECO:0007669"/>
    <property type="project" value="TreeGrafter"/>
</dbReference>